<reference evidence="1 2" key="1">
    <citation type="journal article" date="2021" name="Microorganisms">
        <title>Acidisoma silvae sp. nov. and Acidisomacellulosilytica sp. nov., Two Acidophilic Bacteria Isolated from Decaying Wood, Hydrolyzing Cellulose and Producing Poly-3-hydroxybutyrate.</title>
        <authorList>
            <person name="Mieszkin S."/>
            <person name="Pouder E."/>
            <person name="Uroz S."/>
            <person name="Simon-Colin C."/>
            <person name="Alain K."/>
        </authorList>
    </citation>
    <scope>NUCLEOTIDE SEQUENCE [LARGE SCALE GENOMIC DNA]</scope>
    <source>
        <strain evidence="1 2">HW T5.17</strain>
    </source>
</reference>
<dbReference type="Proteomes" id="UP000721844">
    <property type="component" value="Unassembled WGS sequence"/>
</dbReference>
<sequence>MSDAEARAKLVEALYFGCWYDSGHYLHRVGGSKLYDPLTGMPWTTALMDTGLLKNGNHKDIPDGRVWWTCGGKSVKAQDLWYAFFWWDRSIDKRGNSNSGFYVRGFDWPKAKEAFDFACQQFPRVISRQKYQLVLQDAERGSAAIEAMPLPTVAATEGE</sequence>
<dbReference type="RefSeq" id="WP_227306680.1">
    <property type="nucleotide sequence ID" value="NZ_JAESVA010000002.1"/>
</dbReference>
<keyword evidence="2" id="KW-1185">Reference proteome</keyword>
<comment type="caution">
    <text evidence="1">The sequence shown here is derived from an EMBL/GenBank/DDBJ whole genome shotgun (WGS) entry which is preliminary data.</text>
</comment>
<evidence type="ECO:0000313" key="2">
    <source>
        <dbReference type="Proteomes" id="UP000721844"/>
    </source>
</evidence>
<dbReference type="AlphaFoldDB" id="A0A963YZI3"/>
<dbReference type="EMBL" id="JAESVA010000002">
    <property type="protein sequence ID" value="MCB8880072.1"/>
    <property type="molecule type" value="Genomic_DNA"/>
</dbReference>
<name>A0A963YZI3_9PROT</name>
<organism evidence="1 2">
    <name type="scientific">Acidisoma cellulosilyticum</name>
    <dbReference type="NCBI Taxonomy" id="2802395"/>
    <lineage>
        <taxon>Bacteria</taxon>
        <taxon>Pseudomonadati</taxon>
        <taxon>Pseudomonadota</taxon>
        <taxon>Alphaproteobacteria</taxon>
        <taxon>Acetobacterales</taxon>
        <taxon>Acidocellaceae</taxon>
        <taxon>Acidisoma</taxon>
    </lineage>
</organism>
<proteinExistence type="predicted"/>
<protein>
    <submittedName>
        <fullName evidence="1">Uncharacterized protein</fullName>
    </submittedName>
</protein>
<evidence type="ECO:0000313" key="1">
    <source>
        <dbReference type="EMBL" id="MCB8880072.1"/>
    </source>
</evidence>
<accession>A0A963YZI3</accession>
<gene>
    <name evidence="1" type="ORF">ACELLULO517_07485</name>
</gene>